<reference evidence="2" key="1">
    <citation type="journal article" date="2014" name="Front. Microbiol.">
        <title>High frequency of phylogenetically diverse reductive dehalogenase-homologous genes in deep subseafloor sedimentary metagenomes.</title>
        <authorList>
            <person name="Kawai M."/>
            <person name="Futagami T."/>
            <person name="Toyoda A."/>
            <person name="Takaki Y."/>
            <person name="Nishi S."/>
            <person name="Hori S."/>
            <person name="Arai W."/>
            <person name="Tsubouchi T."/>
            <person name="Morono Y."/>
            <person name="Uchiyama I."/>
            <person name="Ito T."/>
            <person name="Fujiyama A."/>
            <person name="Inagaki F."/>
            <person name="Takami H."/>
        </authorList>
    </citation>
    <scope>NUCLEOTIDE SEQUENCE</scope>
    <source>
        <strain evidence="2">Expedition CK06-06</strain>
    </source>
</reference>
<sequence>YEAATNGKRKLGITGEVGEVWVCKQLRLKLVLDSRSQGFDAIDKDGLRVQIKTRRSESEGLPSNSGRTSRFSEHEFDYALLALLDNKYQLCEIWRADYNKLNLIIKNQKRRSPSLSSFKSVGEPIFKNNFFDNLRRKLKSS</sequence>
<comment type="caution">
    <text evidence="2">The sequence shown here is derived from an EMBL/GenBank/DDBJ whole genome shotgun (WGS) entry which is preliminary data.</text>
</comment>
<gene>
    <name evidence="2" type="ORF">S12H4_36901</name>
</gene>
<evidence type="ECO:0000259" key="1">
    <source>
        <dbReference type="Pfam" id="PF22522"/>
    </source>
</evidence>
<organism evidence="2">
    <name type="scientific">marine sediment metagenome</name>
    <dbReference type="NCBI Taxonomy" id="412755"/>
    <lineage>
        <taxon>unclassified sequences</taxon>
        <taxon>metagenomes</taxon>
        <taxon>ecological metagenomes</taxon>
    </lineage>
</organism>
<dbReference type="InterPro" id="IPR054267">
    <property type="entry name" value="DUF6998"/>
</dbReference>
<feature type="non-terminal residue" evidence="2">
    <location>
        <position position="1"/>
    </location>
</feature>
<feature type="domain" description="DUF6998" evidence="1">
    <location>
        <begin position="14"/>
        <end position="106"/>
    </location>
</feature>
<dbReference type="Pfam" id="PF22522">
    <property type="entry name" value="DUF6998"/>
    <property type="match status" value="1"/>
</dbReference>
<proteinExistence type="predicted"/>
<accession>X1SPA6</accession>
<dbReference type="AlphaFoldDB" id="X1SPA6"/>
<protein>
    <recommendedName>
        <fullName evidence="1">DUF6998 domain-containing protein</fullName>
    </recommendedName>
</protein>
<name>X1SPA6_9ZZZZ</name>
<dbReference type="EMBL" id="BARW01022039">
    <property type="protein sequence ID" value="GAI94902.1"/>
    <property type="molecule type" value="Genomic_DNA"/>
</dbReference>
<evidence type="ECO:0000313" key="2">
    <source>
        <dbReference type="EMBL" id="GAI94902.1"/>
    </source>
</evidence>